<sequence>NSIHETLWASMIEQPRLELLQVTFHSQKKQEDYDRRRDSGERERSREYRRYPFDEPREECRERERERSVRRKQTPYGVINVVFGGEASGKPPTARGGPMRDKRSPWMLPLPENESKMEGQMIQCLVFQRRIQNMSCILMMML</sequence>
<feature type="region of interest" description="Disordered" evidence="1">
    <location>
        <begin position="26"/>
        <end position="104"/>
    </location>
</feature>
<dbReference type="AlphaFoldDB" id="A0A2I0J2V7"/>
<comment type="caution">
    <text evidence="2">The sequence shown here is derived from an EMBL/GenBank/DDBJ whole genome shotgun (WGS) entry which is preliminary data.</text>
</comment>
<dbReference type="EMBL" id="PGOL01002103">
    <property type="protein sequence ID" value="PKI50562.1"/>
    <property type="molecule type" value="Genomic_DNA"/>
</dbReference>
<evidence type="ECO:0000256" key="1">
    <source>
        <dbReference type="SAM" id="MobiDB-lite"/>
    </source>
</evidence>
<protein>
    <submittedName>
        <fullName evidence="2">Uncharacterized protein</fullName>
    </submittedName>
</protein>
<evidence type="ECO:0000313" key="3">
    <source>
        <dbReference type="Proteomes" id="UP000233551"/>
    </source>
</evidence>
<gene>
    <name evidence="2" type="ORF">CRG98_029068</name>
</gene>
<dbReference type="Proteomes" id="UP000233551">
    <property type="component" value="Unassembled WGS sequence"/>
</dbReference>
<proteinExistence type="predicted"/>
<organism evidence="2 3">
    <name type="scientific">Punica granatum</name>
    <name type="common">Pomegranate</name>
    <dbReference type="NCBI Taxonomy" id="22663"/>
    <lineage>
        <taxon>Eukaryota</taxon>
        <taxon>Viridiplantae</taxon>
        <taxon>Streptophyta</taxon>
        <taxon>Embryophyta</taxon>
        <taxon>Tracheophyta</taxon>
        <taxon>Spermatophyta</taxon>
        <taxon>Magnoliopsida</taxon>
        <taxon>eudicotyledons</taxon>
        <taxon>Gunneridae</taxon>
        <taxon>Pentapetalae</taxon>
        <taxon>rosids</taxon>
        <taxon>malvids</taxon>
        <taxon>Myrtales</taxon>
        <taxon>Lythraceae</taxon>
        <taxon>Punica</taxon>
    </lineage>
</organism>
<feature type="compositionally biased region" description="Basic and acidic residues" evidence="1">
    <location>
        <begin position="28"/>
        <end position="67"/>
    </location>
</feature>
<reference evidence="2 3" key="1">
    <citation type="submission" date="2017-11" db="EMBL/GenBank/DDBJ databases">
        <title>De-novo sequencing of pomegranate (Punica granatum L.) genome.</title>
        <authorList>
            <person name="Akparov Z."/>
            <person name="Amiraslanov A."/>
            <person name="Hajiyeva S."/>
            <person name="Abbasov M."/>
            <person name="Kaur K."/>
            <person name="Hamwieh A."/>
            <person name="Solovyev V."/>
            <person name="Salamov A."/>
            <person name="Braich B."/>
            <person name="Kosarev P."/>
            <person name="Mahmoud A."/>
            <person name="Hajiyev E."/>
            <person name="Babayeva S."/>
            <person name="Izzatullayeva V."/>
            <person name="Mammadov A."/>
            <person name="Mammadov A."/>
            <person name="Sharifova S."/>
            <person name="Ojaghi J."/>
            <person name="Eynullazada K."/>
            <person name="Bayramov B."/>
            <person name="Abdulazimova A."/>
            <person name="Shahmuradov I."/>
        </authorList>
    </citation>
    <scope>NUCLEOTIDE SEQUENCE [LARGE SCALE GENOMIC DNA]</scope>
    <source>
        <strain evidence="3">cv. AG2017</strain>
        <tissue evidence="2">Leaf</tissue>
    </source>
</reference>
<accession>A0A2I0J2V7</accession>
<feature type="non-terminal residue" evidence="2">
    <location>
        <position position="1"/>
    </location>
</feature>
<evidence type="ECO:0000313" key="2">
    <source>
        <dbReference type="EMBL" id="PKI50562.1"/>
    </source>
</evidence>
<keyword evidence="3" id="KW-1185">Reference proteome</keyword>
<name>A0A2I0J2V7_PUNGR</name>